<evidence type="ECO:0008006" key="3">
    <source>
        <dbReference type="Google" id="ProtNLM"/>
    </source>
</evidence>
<protein>
    <recommendedName>
        <fullName evidence="3">Avirulence D protein (AvrD)</fullName>
    </recommendedName>
</protein>
<organism evidence="1 2">
    <name type="scientific">Nocardia gamkensis</name>
    <dbReference type="NCBI Taxonomy" id="352869"/>
    <lineage>
        <taxon>Bacteria</taxon>
        <taxon>Bacillati</taxon>
        <taxon>Actinomycetota</taxon>
        <taxon>Actinomycetes</taxon>
        <taxon>Mycobacteriales</taxon>
        <taxon>Nocardiaceae</taxon>
        <taxon>Nocardia</taxon>
    </lineage>
</organism>
<dbReference type="Proteomes" id="UP000540698">
    <property type="component" value="Unassembled WGS sequence"/>
</dbReference>
<dbReference type="EMBL" id="JAAXOS010000022">
    <property type="protein sequence ID" value="NKY30898.1"/>
    <property type="molecule type" value="Genomic_DNA"/>
</dbReference>
<proteinExistence type="predicted"/>
<dbReference type="Pfam" id="PF05655">
    <property type="entry name" value="AvrD"/>
    <property type="match status" value="1"/>
</dbReference>
<dbReference type="RefSeq" id="WP_062975970.1">
    <property type="nucleotide sequence ID" value="NZ_JAAXOS010000022.1"/>
</dbReference>
<comment type="caution">
    <text evidence="1">The sequence shown here is derived from an EMBL/GenBank/DDBJ whole genome shotgun (WGS) entry which is preliminary data.</text>
</comment>
<name>A0A7X6LAR4_9NOCA</name>
<dbReference type="InterPro" id="IPR008799">
    <property type="entry name" value="Pseudomon_AvrD"/>
</dbReference>
<evidence type="ECO:0000313" key="2">
    <source>
        <dbReference type="Proteomes" id="UP000540698"/>
    </source>
</evidence>
<evidence type="ECO:0000313" key="1">
    <source>
        <dbReference type="EMBL" id="NKY30898.1"/>
    </source>
</evidence>
<sequence length="320" mass="34995">MSTELIAYADIDTVLGHRDGRFFGEGYKRITHRIFDIVLDRDAQDRPRLTATAGVHYPLDWSRKSTRVLVPHVSSIDCSIFGYRLLEVILRECYGLTDSDIRSCWVPYVQFSSGTIATESLEEFPISATVAAVEGNTISITGALGGGMSLEATVALPAPPRPPQATRRTVHETGRGYFHGGVYTRGQYLRNVVVSDGGSRAHADFVLTEPDSAGPWQGVADAYQPSVTLVDATVILAQLSQVVLYELDNIARKDSETLWMRRMTARASAPPAPLTSGTATTHMVRSMVLAFGGGDWRISSWASDFAGCEIRYDLAHRLPA</sequence>
<gene>
    <name evidence="1" type="ORF">HGB38_32520</name>
</gene>
<keyword evidence="2" id="KW-1185">Reference proteome</keyword>
<accession>A0A7X6LAR4</accession>
<dbReference type="AlphaFoldDB" id="A0A7X6LAR4"/>
<reference evidence="1 2" key="1">
    <citation type="submission" date="2020-04" db="EMBL/GenBank/DDBJ databases">
        <title>MicrobeNet Type strains.</title>
        <authorList>
            <person name="Nicholson A.C."/>
        </authorList>
    </citation>
    <scope>NUCLEOTIDE SEQUENCE [LARGE SCALE GENOMIC DNA]</scope>
    <source>
        <strain evidence="1 2">DSM 44956</strain>
    </source>
</reference>